<proteinExistence type="predicted"/>
<protein>
    <submittedName>
        <fullName evidence="2">Uncharacterized protein</fullName>
    </submittedName>
</protein>
<dbReference type="EMBL" id="CAJNOJ010000188">
    <property type="protein sequence ID" value="CAF1263872.1"/>
    <property type="molecule type" value="Genomic_DNA"/>
</dbReference>
<dbReference type="OrthoDB" id="10376791at2759"/>
<sequence length="91" mass="9638">MSGIRCHECGAVVTLSGAAGRLAADGIKWTGDTAVKLSPKINIGMKSAVGIAGFAATSENTKIESGFLAEQYNNQQYKCINDHSGKWITNY</sequence>
<evidence type="ECO:0000313" key="2">
    <source>
        <dbReference type="EMBL" id="CAF1669323.1"/>
    </source>
</evidence>
<comment type="caution">
    <text evidence="2">The sequence shown here is derived from an EMBL/GenBank/DDBJ whole genome shotgun (WGS) entry which is preliminary data.</text>
</comment>
<evidence type="ECO:0000313" key="3">
    <source>
        <dbReference type="Proteomes" id="UP000663828"/>
    </source>
</evidence>
<dbReference type="EMBL" id="CAJNOR010012706">
    <property type="protein sequence ID" value="CAF1669323.1"/>
    <property type="molecule type" value="Genomic_DNA"/>
</dbReference>
<dbReference type="Proteomes" id="UP000663852">
    <property type="component" value="Unassembled WGS sequence"/>
</dbReference>
<name>A0A816G419_ADIRI</name>
<gene>
    <name evidence="1" type="ORF">EDS130_LOCUS28657</name>
    <name evidence="2" type="ORF">XAT740_LOCUS58364</name>
</gene>
<reference evidence="2" key="1">
    <citation type="submission" date="2021-02" db="EMBL/GenBank/DDBJ databases">
        <authorList>
            <person name="Nowell W R."/>
        </authorList>
    </citation>
    <scope>NUCLEOTIDE SEQUENCE</scope>
</reference>
<organism evidence="2 3">
    <name type="scientific">Adineta ricciae</name>
    <name type="common">Rotifer</name>
    <dbReference type="NCBI Taxonomy" id="249248"/>
    <lineage>
        <taxon>Eukaryota</taxon>
        <taxon>Metazoa</taxon>
        <taxon>Spiralia</taxon>
        <taxon>Gnathifera</taxon>
        <taxon>Rotifera</taxon>
        <taxon>Eurotatoria</taxon>
        <taxon>Bdelloidea</taxon>
        <taxon>Adinetida</taxon>
        <taxon>Adinetidae</taxon>
        <taxon>Adineta</taxon>
    </lineage>
</organism>
<accession>A0A816G419</accession>
<dbReference type="AlphaFoldDB" id="A0A816G419"/>
<dbReference type="Proteomes" id="UP000663828">
    <property type="component" value="Unassembled WGS sequence"/>
</dbReference>
<keyword evidence="3" id="KW-1185">Reference proteome</keyword>
<evidence type="ECO:0000313" key="1">
    <source>
        <dbReference type="EMBL" id="CAF1263872.1"/>
    </source>
</evidence>